<dbReference type="GO" id="GO:0003677">
    <property type="term" value="F:DNA binding"/>
    <property type="evidence" value="ECO:0007669"/>
    <property type="project" value="UniProtKB-KW"/>
</dbReference>
<dbReference type="PROSITE" id="PS51293">
    <property type="entry name" value="SANT"/>
    <property type="match status" value="1"/>
</dbReference>
<dbReference type="Gene3D" id="1.20.58.1880">
    <property type="match status" value="1"/>
</dbReference>
<gene>
    <name evidence="3" type="primary">SNT1</name>
    <name evidence="3" type="ORF">MCUN1_002225</name>
</gene>
<evidence type="ECO:0000313" key="4">
    <source>
        <dbReference type="Proteomes" id="UP001219933"/>
    </source>
</evidence>
<dbReference type="GO" id="GO:0006357">
    <property type="term" value="P:regulation of transcription by RNA polymerase II"/>
    <property type="evidence" value="ECO:0007669"/>
    <property type="project" value="TreeGrafter"/>
</dbReference>
<feature type="compositionally biased region" description="Basic and acidic residues" evidence="1">
    <location>
        <begin position="12"/>
        <end position="38"/>
    </location>
</feature>
<feature type="compositionally biased region" description="Basic residues" evidence="1">
    <location>
        <begin position="1"/>
        <end position="11"/>
    </location>
</feature>
<feature type="region of interest" description="Disordered" evidence="1">
    <location>
        <begin position="801"/>
        <end position="935"/>
    </location>
</feature>
<feature type="compositionally biased region" description="Low complexity" evidence="1">
    <location>
        <begin position="801"/>
        <end position="853"/>
    </location>
</feature>
<feature type="compositionally biased region" description="Pro residues" evidence="1">
    <location>
        <begin position="117"/>
        <end position="131"/>
    </location>
</feature>
<dbReference type="Gene3D" id="1.10.10.60">
    <property type="entry name" value="Homeodomain-like"/>
    <property type="match status" value="1"/>
</dbReference>
<dbReference type="InterPro" id="IPR009057">
    <property type="entry name" value="Homeodomain-like_sf"/>
</dbReference>
<dbReference type="AlphaFoldDB" id="A0AAF0JBK0"/>
<dbReference type="GO" id="GO:0034967">
    <property type="term" value="C:Set3 complex"/>
    <property type="evidence" value="ECO:0007669"/>
    <property type="project" value="TreeGrafter"/>
</dbReference>
<dbReference type="SMART" id="SM00717">
    <property type="entry name" value="SANT"/>
    <property type="match status" value="2"/>
</dbReference>
<keyword evidence="4" id="KW-1185">Reference proteome</keyword>
<feature type="region of interest" description="Disordered" evidence="1">
    <location>
        <begin position="593"/>
        <end position="663"/>
    </location>
</feature>
<feature type="compositionally biased region" description="Low complexity" evidence="1">
    <location>
        <begin position="876"/>
        <end position="891"/>
    </location>
</feature>
<feature type="compositionally biased region" description="Acidic residues" evidence="1">
    <location>
        <begin position="906"/>
        <end position="915"/>
    </location>
</feature>
<feature type="compositionally biased region" description="Pro residues" evidence="1">
    <location>
        <begin position="252"/>
        <end position="261"/>
    </location>
</feature>
<reference evidence="3" key="1">
    <citation type="submission" date="2023-03" db="EMBL/GenBank/DDBJ databases">
        <title>Mating type loci evolution in Malassezia.</title>
        <authorList>
            <person name="Coelho M.A."/>
        </authorList>
    </citation>
    <scope>NUCLEOTIDE SEQUENCE</scope>
    <source>
        <strain evidence="3">CBS 11721</strain>
    </source>
</reference>
<dbReference type="PANTHER" id="PTHR13992:SF39">
    <property type="entry name" value="SMRTER, ISOFORM G"/>
    <property type="match status" value="1"/>
</dbReference>
<feature type="compositionally biased region" description="Pro residues" evidence="1">
    <location>
        <begin position="184"/>
        <end position="198"/>
    </location>
</feature>
<evidence type="ECO:0000256" key="1">
    <source>
        <dbReference type="SAM" id="MobiDB-lite"/>
    </source>
</evidence>
<name>A0AAF0JBK0_9BASI</name>
<feature type="compositionally biased region" description="Basic residues" evidence="1">
    <location>
        <begin position="602"/>
        <end position="615"/>
    </location>
</feature>
<feature type="region of interest" description="Disordered" evidence="1">
    <location>
        <begin position="441"/>
        <end position="470"/>
    </location>
</feature>
<proteinExistence type="predicted"/>
<dbReference type="InterPro" id="IPR001005">
    <property type="entry name" value="SANT/Myb"/>
</dbReference>
<protein>
    <submittedName>
        <fullName evidence="3">DNA-binding protein snt1</fullName>
    </submittedName>
</protein>
<accession>A0AAF0JBK0</accession>
<dbReference type="Proteomes" id="UP001219933">
    <property type="component" value="Chromosome 3"/>
</dbReference>
<feature type="compositionally biased region" description="Basic and acidic residues" evidence="1">
    <location>
        <begin position="642"/>
        <end position="663"/>
    </location>
</feature>
<feature type="compositionally biased region" description="Basic and acidic residues" evidence="1">
    <location>
        <begin position="165"/>
        <end position="178"/>
    </location>
</feature>
<feature type="compositionally biased region" description="Pro residues" evidence="1">
    <location>
        <begin position="226"/>
        <end position="238"/>
    </location>
</feature>
<keyword evidence="3" id="KW-0238">DNA-binding</keyword>
<sequence>MRRWGKSRSKGRSRDDRRGRRWGDYYDYDRQFKHEQPHETAAAPLDYSDPPRTAAVEERQARMSSADMSPPPPPPPPPPALRHPGAKDENMPGPRADAPHMSYPHPNPQCGAASAPPRVPPPGLPPKPPPIVAERLKREAAAVLLHDTPDLSALDDEPAPMDVDPPVKHEPGVPEAADKTSGAPAPPPAKMPAEPPKPAHSVENSSAAPRTPAVPHAPAYNVESAPPLPKTPTVPPAPADSAESTSALPGTPAEPPAPAQPTTPAAAPREPSMEPSETAERTKCVQFDTPKTPVEMHDSMMTDEHSSPNRCSTPSICSTPAIGAPSPALVPTVPHTPDLDERESALATAQQLEAQYPLDAHAIYSANRRTATSLAVPAALGCTREGQMHTVEGTVKLVAAQIKASDELLERKIAALRAEYRERHHAWLAYCAELDRQKERKESVHQVEESPSAPTSARSRRSHAGISGDAVRSEAEFLEILATLEHQDMQDPAQRAARTAAVIPDMDIRVDGRRRPDACVDVDNVLVADSKRFFCGNFDPDYWSEAEKAVFARRYALYPKQFGRIAAGLPDKNAQQCVRYYYIHKHQAGYDFKALSRERNRERRKKSKGRPKKAKGSALLADIATSKAADTETSDKKHKRQRSDGAESVHEQESPEPAASERDLAAAEALEALSGVARPEPKKSRARGSHWNAHEKAEFWRFLPVYGRDWAALSAALPSKSSAQARNFFARHASESPFFHEATAYADANSDLPIEERLALGAKFLEAWEQESAGATPMRPKEVSAAAPAAAAAAASVSASASEPPVGAPQQQAPVSASSASAPPAVEHVRAPPQGMPSSASSAPPESAMPAVPHGSVSELGAAMPPHVQPQPPMTPAVYAPYRPYGPGAYPHSEAPAKPQGARQSDDDETDEDSAPESAPQWSYGAPYTPRPGMYYSRDRMPVRYGPPPSVPYRGMPPYPPGSTRPYAPGTPYGYGYVPGSYDGVRRVPVPLRPAMGYFQLPGENPPQ</sequence>
<dbReference type="InterPro" id="IPR051571">
    <property type="entry name" value="N-CoR_corepressor"/>
</dbReference>
<dbReference type="EMBL" id="CP119879">
    <property type="protein sequence ID" value="WFD35371.1"/>
    <property type="molecule type" value="Genomic_DNA"/>
</dbReference>
<feature type="region of interest" description="Disordered" evidence="1">
    <location>
        <begin position="1"/>
        <end position="132"/>
    </location>
</feature>
<dbReference type="CDD" id="cd00167">
    <property type="entry name" value="SANT"/>
    <property type="match status" value="1"/>
</dbReference>
<dbReference type="SUPFAM" id="SSF46689">
    <property type="entry name" value="Homeodomain-like"/>
    <property type="match status" value="2"/>
</dbReference>
<feature type="compositionally biased region" description="Pro residues" evidence="1">
    <location>
        <begin position="69"/>
        <end position="81"/>
    </location>
</feature>
<evidence type="ECO:0000313" key="3">
    <source>
        <dbReference type="EMBL" id="WFD35371.1"/>
    </source>
</evidence>
<organism evidence="3 4">
    <name type="scientific">Malassezia cuniculi</name>
    <dbReference type="NCBI Taxonomy" id="948313"/>
    <lineage>
        <taxon>Eukaryota</taxon>
        <taxon>Fungi</taxon>
        <taxon>Dikarya</taxon>
        <taxon>Basidiomycota</taxon>
        <taxon>Ustilaginomycotina</taxon>
        <taxon>Malasseziomycetes</taxon>
        <taxon>Malasseziales</taxon>
        <taxon>Malasseziaceae</taxon>
        <taxon>Malassezia</taxon>
    </lineage>
</organism>
<feature type="domain" description="SANT" evidence="2">
    <location>
        <begin position="543"/>
        <end position="589"/>
    </location>
</feature>
<feature type="region of interest" description="Disordered" evidence="1">
    <location>
        <begin position="147"/>
        <end position="286"/>
    </location>
</feature>
<dbReference type="PANTHER" id="PTHR13992">
    <property type="entry name" value="NUCLEAR RECEPTOR CO-REPRESSOR RELATED NCOR"/>
    <property type="match status" value="1"/>
</dbReference>
<evidence type="ECO:0000259" key="2">
    <source>
        <dbReference type="PROSITE" id="PS51293"/>
    </source>
</evidence>
<dbReference type="InterPro" id="IPR017884">
    <property type="entry name" value="SANT_dom"/>
</dbReference>